<evidence type="ECO:0000256" key="1">
    <source>
        <dbReference type="SAM" id="Phobius"/>
    </source>
</evidence>
<protein>
    <submittedName>
        <fullName evidence="2">Uncharacterized protein</fullName>
    </submittedName>
</protein>
<dbReference type="AlphaFoldDB" id="A0AAV9RRI6"/>
<comment type="caution">
    <text evidence="2">The sequence shown here is derived from an EMBL/GenBank/DDBJ whole genome shotgun (WGS) entry which is preliminary data.</text>
</comment>
<feature type="transmembrane region" description="Helical" evidence="1">
    <location>
        <begin position="86"/>
        <end position="107"/>
    </location>
</feature>
<keyword evidence="3" id="KW-1185">Reference proteome</keyword>
<organism evidence="2 3">
    <name type="scientific">Crenichthys baileyi</name>
    <name type="common">White River springfish</name>
    <dbReference type="NCBI Taxonomy" id="28760"/>
    <lineage>
        <taxon>Eukaryota</taxon>
        <taxon>Metazoa</taxon>
        <taxon>Chordata</taxon>
        <taxon>Craniata</taxon>
        <taxon>Vertebrata</taxon>
        <taxon>Euteleostomi</taxon>
        <taxon>Actinopterygii</taxon>
        <taxon>Neopterygii</taxon>
        <taxon>Teleostei</taxon>
        <taxon>Neoteleostei</taxon>
        <taxon>Acanthomorphata</taxon>
        <taxon>Ovalentaria</taxon>
        <taxon>Atherinomorphae</taxon>
        <taxon>Cyprinodontiformes</taxon>
        <taxon>Goodeidae</taxon>
        <taxon>Crenichthys</taxon>
    </lineage>
</organism>
<name>A0AAV9RRI6_9TELE</name>
<accession>A0AAV9RRI6</accession>
<dbReference type="EMBL" id="JAHHUM010001470">
    <property type="protein sequence ID" value="KAK5611599.1"/>
    <property type="molecule type" value="Genomic_DNA"/>
</dbReference>
<keyword evidence="1" id="KW-0812">Transmembrane</keyword>
<evidence type="ECO:0000313" key="2">
    <source>
        <dbReference type="EMBL" id="KAK5611599.1"/>
    </source>
</evidence>
<keyword evidence="1" id="KW-0472">Membrane</keyword>
<evidence type="ECO:0000313" key="3">
    <source>
        <dbReference type="Proteomes" id="UP001311232"/>
    </source>
</evidence>
<reference evidence="2 3" key="1">
    <citation type="submission" date="2021-06" db="EMBL/GenBank/DDBJ databases">
        <authorList>
            <person name="Palmer J.M."/>
        </authorList>
    </citation>
    <scope>NUCLEOTIDE SEQUENCE [LARGE SCALE GENOMIC DNA]</scope>
    <source>
        <strain evidence="2 3">MEX-2019</strain>
        <tissue evidence="2">Muscle</tissue>
    </source>
</reference>
<gene>
    <name evidence="2" type="ORF">CRENBAI_014382</name>
</gene>
<sequence>MLLSSETSERGLGVSDFLKWFKASSLNISVEKPEEMCIDFEKWPTTISSVTINIQTVKLVAKKSHQLMHFYQKLCTFKVSPVFLKMFNSCFIESVLTFFYLLVRVWYWSRSVKNKNRLRSIVNAGSKIARTPLNENALSTTTHL</sequence>
<keyword evidence="1" id="KW-1133">Transmembrane helix</keyword>
<proteinExistence type="predicted"/>
<dbReference type="Proteomes" id="UP001311232">
    <property type="component" value="Unassembled WGS sequence"/>
</dbReference>